<feature type="transmembrane region" description="Helical" evidence="1">
    <location>
        <begin position="198"/>
        <end position="219"/>
    </location>
</feature>
<keyword evidence="1" id="KW-0812">Transmembrane</keyword>
<keyword evidence="1" id="KW-1133">Transmembrane helix</keyword>
<dbReference type="RefSeq" id="WP_184786573.1">
    <property type="nucleotide sequence ID" value="NZ_BONT01000013.1"/>
</dbReference>
<dbReference type="Proteomes" id="UP000548476">
    <property type="component" value="Unassembled WGS sequence"/>
</dbReference>
<protein>
    <submittedName>
        <fullName evidence="2">Uncharacterized protein</fullName>
    </submittedName>
</protein>
<dbReference type="AlphaFoldDB" id="A0A841FP16"/>
<feature type="transmembrane region" description="Helical" evidence="1">
    <location>
        <begin position="282"/>
        <end position="299"/>
    </location>
</feature>
<comment type="caution">
    <text evidence="2">The sequence shown here is derived from an EMBL/GenBank/DDBJ whole genome shotgun (WGS) entry which is preliminary data.</text>
</comment>
<evidence type="ECO:0000313" key="2">
    <source>
        <dbReference type="EMBL" id="MBB6033690.1"/>
    </source>
</evidence>
<dbReference type="EMBL" id="JACHGT010000003">
    <property type="protein sequence ID" value="MBB6033690.1"/>
    <property type="molecule type" value="Genomic_DNA"/>
</dbReference>
<proteinExistence type="predicted"/>
<evidence type="ECO:0000256" key="1">
    <source>
        <dbReference type="SAM" id="Phobius"/>
    </source>
</evidence>
<gene>
    <name evidence="2" type="ORF">HNR73_001540</name>
</gene>
<name>A0A841FP16_9ACTN</name>
<feature type="transmembrane region" description="Helical" evidence="1">
    <location>
        <begin position="12"/>
        <end position="40"/>
    </location>
</feature>
<organism evidence="2 3">
    <name type="scientific">Phytomonospora endophytica</name>
    <dbReference type="NCBI Taxonomy" id="714109"/>
    <lineage>
        <taxon>Bacteria</taxon>
        <taxon>Bacillati</taxon>
        <taxon>Actinomycetota</taxon>
        <taxon>Actinomycetes</taxon>
        <taxon>Micromonosporales</taxon>
        <taxon>Micromonosporaceae</taxon>
        <taxon>Phytomonospora</taxon>
    </lineage>
</organism>
<feature type="transmembrane region" description="Helical" evidence="1">
    <location>
        <begin position="101"/>
        <end position="127"/>
    </location>
</feature>
<accession>A0A841FP16</accession>
<feature type="transmembrane region" description="Helical" evidence="1">
    <location>
        <begin position="319"/>
        <end position="338"/>
    </location>
</feature>
<sequence>MVLRFPHRWPDWSAYAAAAWSLLYGLAGLYWTLGGAAYPFAKVDEDLTASSFLEPSRAEVVGPFIAATGALGVVTGILMARRRGHGVSRLVLLGLGWLQAVAFTLLIPDYTIIALVAFSPALLIFAFTGVPGDQGGVGDIIYWHRGNLIIIFVGGLLWTLAALAYQRRSRHACVRCGRDDRPAARWTSPEAARRWGKWAVWIAFAATLPYDITRLAWYFGWPLGITEEFLAEMRATPGMLEVGLGLGVASAVGSVLSHGLVARWGEVWPRWVWFKAGRRIHPATAIIPAGVVAVALIPGGRMALQQMPQEGLWGTTGPAMFWILWGLALGAATLAYHLRRRGVCRHCGRGAPAPDLVKAA</sequence>
<keyword evidence="1" id="KW-0472">Membrane</keyword>
<feature type="transmembrane region" description="Helical" evidence="1">
    <location>
        <begin position="147"/>
        <end position="165"/>
    </location>
</feature>
<keyword evidence="3" id="KW-1185">Reference proteome</keyword>
<reference evidence="2 3" key="1">
    <citation type="submission" date="2020-08" db="EMBL/GenBank/DDBJ databases">
        <title>Genomic Encyclopedia of Type Strains, Phase IV (KMG-IV): sequencing the most valuable type-strain genomes for metagenomic binning, comparative biology and taxonomic classification.</title>
        <authorList>
            <person name="Goeker M."/>
        </authorList>
    </citation>
    <scope>NUCLEOTIDE SEQUENCE [LARGE SCALE GENOMIC DNA]</scope>
    <source>
        <strain evidence="2 3">YIM 65646</strain>
    </source>
</reference>
<feature type="transmembrane region" description="Helical" evidence="1">
    <location>
        <begin position="60"/>
        <end position="80"/>
    </location>
</feature>
<feature type="transmembrane region" description="Helical" evidence="1">
    <location>
        <begin position="239"/>
        <end position="261"/>
    </location>
</feature>
<evidence type="ECO:0000313" key="3">
    <source>
        <dbReference type="Proteomes" id="UP000548476"/>
    </source>
</evidence>